<dbReference type="NCBIfam" id="NF006681">
    <property type="entry name" value="PRK09229.1-2"/>
    <property type="match status" value="1"/>
</dbReference>
<keyword evidence="5" id="KW-1185">Reference proteome</keyword>
<sequence>MSGPRSVAGGEPVSGAENGGGPANGAVTEYWCEHAWLPGGVAEGVGVDVSGGVIVAVEPGRPRRGRTLPGLTLPGMANAHSHAFHRALRGRTHGDRGTFWTWREQMYRLAERLDPDSYYRLARAVYAEMVLAGYTSVGEFHYLHHGPGGQRYDDPNAMSAALVAAAADAGIRICLLDTCYLAGGQDTPLDGVQLRFGDGDADGWASRAGEFRPAGEHVVVGAAAHSVRAVPAAQLPAVAEWAAGRPLHIHLSEQRAENDDCLRVHGVTPTALLARHGVLTERTTAVHATHLTDDDMSTLGVSGTRACFCPTTERDLGDGIGPASALTAAGVRLCLGSDSHAVVDAFEEARALELNERLAAEARGRFDVAELLAAATDHGAIGFDDVGRIEPGGQADLVTVRLDSVRTAGAAPDGVLLAATGADLTDVLVAGRPVVSDGVHTRVERPAAELAAEIGKLL</sequence>
<dbReference type="Gene3D" id="2.30.40.10">
    <property type="entry name" value="Urease, subunit C, domain 1"/>
    <property type="match status" value="1"/>
</dbReference>
<dbReference type="InterPro" id="IPR006680">
    <property type="entry name" value="Amidohydro-rel"/>
</dbReference>
<evidence type="ECO:0000259" key="3">
    <source>
        <dbReference type="Pfam" id="PF01979"/>
    </source>
</evidence>
<evidence type="ECO:0000313" key="5">
    <source>
        <dbReference type="Proteomes" id="UP001500653"/>
    </source>
</evidence>
<dbReference type="InterPro" id="IPR011059">
    <property type="entry name" value="Metal-dep_hydrolase_composite"/>
</dbReference>
<dbReference type="EMBL" id="BAAALN010000003">
    <property type="protein sequence ID" value="GAA1228929.1"/>
    <property type="molecule type" value="Genomic_DNA"/>
</dbReference>
<dbReference type="InterPro" id="IPR032466">
    <property type="entry name" value="Metal_Hydrolase"/>
</dbReference>
<reference evidence="5" key="1">
    <citation type="journal article" date="2019" name="Int. J. Syst. Evol. Microbiol.">
        <title>The Global Catalogue of Microorganisms (GCM) 10K type strain sequencing project: providing services to taxonomists for standard genome sequencing and annotation.</title>
        <authorList>
            <consortium name="The Broad Institute Genomics Platform"/>
            <consortium name="The Broad Institute Genome Sequencing Center for Infectious Disease"/>
            <person name="Wu L."/>
            <person name="Ma J."/>
        </authorList>
    </citation>
    <scope>NUCLEOTIDE SEQUENCE [LARGE SCALE GENOMIC DNA]</scope>
    <source>
        <strain evidence="5">JCM 13023</strain>
    </source>
</reference>
<accession>A0ABP4GP16</accession>
<dbReference type="InterPro" id="IPR010252">
    <property type="entry name" value="HutF"/>
</dbReference>
<gene>
    <name evidence="4" type="ORF">GCM10009676_09260</name>
</gene>
<dbReference type="InterPro" id="IPR050287">
    <property type="entry name" value="MTA/SAH_deaminase"/>
</dbReference>
<name>A0ABP4GP16_9PSEU</name>
<keyword evidence="1" id="KW-0378">Hydrolase</keyword>
<dbReference type="SUPFAM" id="SSF51338">
    <property type="entry name" value="Composite domain of metallo-dependent hydrolases"/>
    <property type="match status" value="2"/>
</dbReference>
<protein>
    <submittedName>
        <fullName evidence="4">Formimidoylglutamate deiminase</fullName>
    </submittedName>
</protein>
<evidence type="ECO:0000313" key="4">
    <source>
        <dbReference type="EMBL" id="GAA1228929.1"/>
    </source>
</evidence>
<evidence type="ECO:0000256" key="1">
    <source>
        <dbReference type="ARBA" id="ARBA00022801"/>
    </source>
</evidence>
<dbReference type="Pfam" id="PF01979">
    <property type="entry name" value="Amidohydro_1"/>
    <property type="match status" value="1"/>
</dbReference>
<dbReference type="NCBIfam" id="TIGR02022">
    <property type="entry name" value="hutF"/>
    <property type="match status" value="1"/>
</dbReference>
<feature type="region of interest" description="Disordered" evidence="2">
    <location>
        <begin position="1"/>
        <end position="21"/>
    </location>
</feature>
<dbReference type="PANTHER" id="PTHR43794:SF11">
    <property type="entry name" value="AMIDOHYDROLASE-RELATED DOMAIN-CONTAINING PROTEIN"/>
    <property type="match status" value="1"/>
</dbReference>
<comment type="caution">
    <text evidence="4">The sequence shown here is derived from an EMBL/GenBank/DDBJ whole genome shotgun (WGS) entry which is preliminary data.</text>
</comment>
<dbReference type="PANTHER" id="PTHR43794">
    <property type="entry name" value="AMINOHYDROLASE SSNA-RELATED"/>
    <property type="match status" value="1"/>
</dbReference>
<dbReference type="Proteomes" id="UP001500653">
    <property type="component" value="Unassembled WGS sequence"/>
</dbReference>
<dbReference type="Gene3D" id="3.20.20.140">
    <property type="entry name" value="Metal-dependent hydrolases"/>
    <property type="match status" value="1"/>
</dbReference>
<evidence type="ECO:0000256" key="2">
    <source>
        <dbReference type="SAM" id="MobiDB-lite"/>
    </source>
</evidence>
<feature type="domain" description="Amidohydrolase-related" evidence="3">
    <location>
        <begin position="73"/>
        <end position="404"/>
    </location>
</feature>
<organism evidence="4 5">
    <name type="scientific">Prauserella halophila</name>
    <dbReference type="NCBI Taxonomy" id="185641"/>
    <lineage>
        <taxon>Bacteria</taxon>
        <taxon>Bacillati</taxon>
        <taxon>Actinomycetota</taxon>
        <taxon>Actinomycetes</taxon>
        <taxon>Pseudonocardiales</taxon>
        <taxon>Pseudonocardiaceae</taxon>
        <taxon>Prauserella</taxon>
    </lineage>
</organism>
<dbReference type="SUPFAM" id="SSF51556">
    <property type="entry name" value="Metallo-dependent hydrolases"/>
    <property type="match status" value="1"/>
</dbReference>
<proteinExistence type="predicted"/>